<protein>
    <submittedName>
        <fullName evidence="2">Uncharacterized protein</fullName>
    </submittedName>
</protein>
<proteinExistence type="predicted"/>
<gene>
    <name evidence="2" type="ORF">V1477_007292</name>
</gene>
<dbReference type="Proteomes" id="UP001607303">
    <property type="component" value="Unassembled WGS sequence"/>
</dbReference>
<feature type="compositionally biased region" description="Acidic residues" evidence="1">
    <location>
        <begin position="42"/>
        <end position="70"/>
    </location>
</feature>
<accession>A0ABD2CI43</accession>
<dbReference type="AlphaFoldDB" id="A0ABD2CI43"/>
<organism evidence="2 3">
    <name type="scientific">Vespula maculifrons</name>
    <name type="common">Eastern yellow jacket</name>
    <name type="synonym">Wasp</name>
    <dbReference type="NCBI Taxonomy" id="7453"/>
    <lineage>
        <taxon>Eukaryota</taxon>
        <taxon>Metazoa</taxon>
        <taxon>Ecdysozoa</taxon>
        <taxon>Arthropoda</taxon>
        <taxon>Hexapoda</taxon>
        <taxon>Insecta</taxon>
        <taxon>Pterygota</taxon>
        <taxon>Neoptera</taxon>
        <taxon>Endopterygota</taxon>
        <taxon>Hymenoptera</taxon>
        <taxon>Apocrita</taxon>
        <taxon>Aculeata</taxon>
        <taxon>Vespoidea</taxon>
        <taxon>Vespidae</taxon>
        <taxon>Vespinae</taxon>
        <taxon>Vespula</taxon>
    </lineage>
</organism>
<feature type="region of interest" description="Disordered" evidence="1">
    <location>
        <begin position="34"/>
        <end position="80"/>
    </location>
</feature>
<evidence type="ECO:0000313" key="2">
    <source>
        <dbReference type="EMBL" id="KAL2744750.1"/>
    </source>
</evidence>
<dbReference type="EMBL" id="JAYRBN010000050">
    <property type="protein sequence ID" value="KAL2744750.1"/>
    <property type="molecule type" value="Genomic_DNA"/>
</dbReference>
<comment type="caution">
    <text evidence="2">The sequence shown here is derived from an EMBL/GenBank/DDBJ whole genome shotgun (WGS) entry which is preliminary data.</text>
</comment>
<name>A0ABD2CI43_VESMC</name>
<keyword evidence="3" id="KW-1185">Reference proteome</keyword>
<evidence type="ECO:0000313" key="3">
    <source>
        <dbReference type="Proteomes" id="UP001607303"/>
    </source>
</evidence>
<sequence length="133" mass="15602">VIYHSIVIAFNDTLVRVNSRATYCEPIEDNSSSRCFEIKEKEEEEEERREEEEEKEEEEEEEEKEVEGEEEKASGMVIPGIAESTKGMVGVCHWGRYITGRVTMRIEWNNEWKGQIENLNFNNVLTRRDLTVV</sequence>
<reference evidence="2 3" key="1">
    <citation type="journal article" date="2024" name="Ann. Entomol. Soc. Am.">
        <title>Genomic analyses of the southern and eastern yellowjacket wasps (Hymenoptera: Vespidae) reveal evolutionary signatures of social life.</title>
        <authorList>
            <person name="Catto M.A."/>
            <person name="Caine P.B."/>
            <person name="Orr S.E."/>
            <person name="Hunt B.G."/>
            <person name="Goodisman M.A.D."/>
        </authorList>
    </citation>
    <scope>NUCLEOTIDE SEQUENCE [LARGE SCALE GENOMIC DNA]</scope>
    <source>
        <strain evidence="2">232</strain>
        <tissue evidence="2">Head and thorax</tissue>
    </source>
</reference>
<feature type="non-terminal residue" evidence="2">
    <location>
        <position position="1"/>
    </location>
</feature>
<evidence type="ECO:0000256" key="1">
    <source>
        <dbReference type="SAM" id="MobiDB-lite"/>
    </source>
</evidence>